<keyword evidence="1" id="KW-0472">Membrane</keyword>
<sequence length="127" mass="14327">MLFNILKICMSFITGYLFIKWCPVIELLSISDIIVKLVLNPIQFFASSLAFMSGLIISADLIKKEALLLAAFFHGEYSQEILAIPIHIAGIYFLSTIGIWQTIIFLCSALIYGMLSIDFSESRRAPW</sequence>
<dbReference type="AlphaFoldDB" id="A0A5D4MFY8"/>
<dbReference type="EMBL" id="VTEG01000002">
    <property type="protein sequence ID" value="TYS00572.1"/>
    <property type="molecule type" value="Genomic_DNA"/>
</dbReference>
<keyword evidence="1" id="KW-1133">Transmembrane helix</keyword>
<feature type="transmembrane region" description="Helical" evidence="1">
    <location>
        <begin position="12"/>
        <end position="30"/>
    </location>
</feature>
<accession>A0A5D4MFY8</accession>
<protein>
    <submittedName>
        <fullName evidence="2">Uncharacterized protein</fullName>
    </submittedName>
</protein>
<name>A0A5D4MFY8_9BACI</name>
<evidence type="ECO:0000313" key="2">
    <source>
        <dbReference type="EMBL" id="TYS00572.1"/>
    </source>
</evidence>
<dbReference type="RefSeq" id="WP_113928678.1">
    <property type="nucleotide sequence ID" value="NZ_VTEG01000002.1"/>
</dbReference>
<proteinExistence type="predicted"/>
<keyword evidence="1" id="KW-0812">Transmembrane</keyword>
<comment type="caution">
    <text evidence="2">The sequence shown here is derived from an EMBL/GenBank/DDBJ whole genome shotgun (WGS) entry which is preliminary data.</text>
</comment>
<organism evidence="2 3">
    <name type="scientific">Rossellomorea vietnamensis</name>
    <dbReference type="NCBI Taxonomy" id="218284"/>
    <lineage>
        <taxon>Bacteria</taxon>
        <taxon>Bacillati</taxon>
        <taxon>Bacillota</taxon>
        <taxon>Bacilli</taxon>
        <taxon>Bacillales</taxon>
        <taxon>Bacillaceae</taxon>
        <taxon>Rossellomorea</taxon>
    </lineage>
</organism>
<evidence type="ECO:0000313" key="3">
    <source>
        <dbReference type="Proteomes" id="UP000325182"/>
    </source>
</evidence>
<dbReference type="Proteomes" id="UP000325182">
    <property type="component" value="Unassembled WGS sequence"/>
</dbReference>
<gene>
    <name evidence="2" type="ORF">FZC84_03490</name>
</gene>
<reference evidence="2 3" key="1">
    <citation type="submission" date="2019-08" db="EMBL/GenBank/DDBJ databases">
        <title>Bacillus genomes from the desert of Cuatro Cienegas, Coahuila.</title>
        <authorList>
            <person name="Olmedo-Alvarez G."/>
        </authorList>
    </citation>
    <scope>NUCLEOTIDE SEQUENCE [LARGE SCALE GENOMIC DNA]</scope>
    <source>
        <strain evidence="2 3">CH128b_4D</strain>
    </source>
</reference>
<feature type="transmembrane region" description="Helical" evidence="1">
    <location>
        <begin position="42"/>
        <end position="62"/>
    </location>
</feature>
<evidence type="ECO:0000256" key="1">
    <source>
        <dbReference type="SAM" id="Phobius"/>
    </source>
</evidence>
<feature type="transmembrane region" description="Helical" evidence="1">
    <location>
        <begin position="82"/>
        <end position="115"/>
    </location>
</feature>